<dbReference type="AlphaFoldDB" id="A0A499U589"/>
<dbReference type="Pfam" id="PF01510">
    <property type="entry name" value="Amidase_2"/>
    <property type="match status" value="1"/>
</dbReference>
<keyword evidence="4" id="KW-1133">Transmembrane helix</keyword>
<dbReference type="SMART" id="SM00701">
    <property type="entry name" value="PGRP"/>
    <property type="match status" value="1"/>
</dbReference>
<evidence type="ECO:0000256" key="2">
    <source>
        <dbReference type="ARBA" id="ARBA00022588"/>
    </source>
</evidence>
<dbReference type="FunFam" id="3.40.80.10:FF:000001">
    <property type="entry name" value="Peptidoglycan recognition protein 1"/>
    <property type="match status" value="1"/>
</dbReference>
<keyword evidence="2" id="KW-0399">Innate immunity</keyword>
<evidence type="ECO:0000259" key="6">
    <source>
        <dbReference type="SMART" id="SM00701"/>
    </source>
</evidence>
<accession>A0A499U589</accession>
<dbReference type="CDD" id="cd06583">
    <property type="entry name" value="PGRP"/>
    <property type="match status" value="1"/>
</dbReference>
<dbReference type="GO" id="GO:0045087">
    <property type="term" value="P:innate immune response"/>
    <property type="evidence" value="ECO:0007669"/>
    <property type="project" value="UniProtKB-KW"/>
</dbReference>
<keyword evidence="4" id="KW-0812">Transmembrane</keyword>
<proteinExistence type="evidence at transcript level"/>
<dbReference type="SUPFAM" id="SSF55846">
    <property type="entry name" value="N-acetylmuramoyl-L-alanine amidase-like"/>
    <property type="match status" value="1"/>
</dbReference>
<dbReference type="InterPro" id="IPR015510">
    <property type="entry name" value="PGRP"/>
</dbReference>
<organism evidence="7">
    <name type="scientific">Plautia stali</name>
    <name type="common">Stink bug</name>
    <dbReference type="NCBI Taxonomy" id="106108"/>
    <lineage>
        <taxon>Eukaryota</taxon>
        <taxon>Metazoa</taxon>
        <taxon>Ecdysozoa</taxon>
        <taxon>Arthropoda</taxon>
        <taxon>Hexapoda</taxon>
        <taxon>Insecta</taxon>
        <taxon>Pterygota</taxon>
        <taxon>Neoptera</taxon>
        <taxon>Paraneoptera</taxon>
        <taxon>Hemiptera</taxon>
        <taxon>Heteroptera</taxon>
        <taxon>Panheteroptera</taxon>
        <taxon>Pentatomomorpha</taxon>
        <taxon>Pentatomoidea</taxon>
        <taxon>Pentatomidae</taxon>
        <taxon>Pentatominae</taxon>
        <taxon>Plautia</taxon>
    </lineage>
</organism>
<evidence type="ECO:0000256" key="4">
    <source>
        <dbReference type="SAM" id="Phobius"/>
    </source>
</evidence>
<keyword evidence="3" id="KW-0391">Immunity</keyword>
<dbReference type="GO" id="GO:0008270">
    <property type="term" value="F:zinc ion binding"/>
    <property type="evidence" value="ECO:0007669"/>
    <property type="project" value="InterPro"/>
</dbReference>
<dbReference type="InterPro" id="IPR002502">
    <property type="entry name" value="Amidase_domain"/>
</dbReference>
<sequence>MSLAIKENDLRVSEIKLPSPSDLCLGQISLKNCKDATIGTKIDGNIIVNQYFNDIPADKALSEGLTFTDSVVLEDWTQKLLKYKYVWLSLISAVVVTTVLCILYIPRIPHQDSSEDAQLPHNYSLRLRTRPEWFSTKTEVNCKPLLIHPAKYVVIGHTVSTNCYKQINCENVMKELQEYHLKIDFCDIGYNFVIGGDGYIYEGRGWGIFGAHTKAFNCHSIGIAFTGNYNEGLLSPTMEEALKLLIEEGLKLGEIADDYKLFGHCQIRKSDSPGVHVMEKIKKWKHWSEPKPEDYMCT</sequence>
<dbReference type="PANTHER" id="PTHR11022:SF75">
    <property type="entry name" value="PEPTIDOGLYCAN-RECOGNITION PROTEIN SB1-RELATED"/>
    <property type="match status" value="1"/>
</dbReference>
<evidence type="ECO:0000313" key="7">
    <source>
        <dbReference type="EMBL" id="BBE08144.1"/>
    </source>
</evidence>
<dbReference type="PANTHER" id="PTHR11022">
    <property type="entry name" value="PEPTIDOGLYCAN RECOGNITION PROTEIN"/>
    <property type="match status" value="1"/>
</dbReference>
<dbReference type="EMBL" id="LC384135">
    <property type="protein sequence ID" value="BBE08144.1"/>
    <property type="molecule type" value="mRNA"/>
</dbReference>
<dbReference type="InterPro" id="IPR036505">
    <property type="entry name" value="Amidase/PGRP_sf"/>
</dbReference>
<dbReference type="GO" id="GO:0008745">
    <property type="term" value="F:N-acetylmuramoyl-L-alanine amidase activity"/>
    <property type="evidence" value="ECO:0007669"/>
    <property type="project" value="InterPro"/>
</dbReference>
<feature type="domain" description="N-acetylmuramoyl-L-alanine amidase" evidence="5">
    <location>
        <begin position="138"/>
        <end position="274"/>
    </location>
</feature>
<gene>
    <name evidence="7" type="primary">PGRP-L1b</name>
</gene>
<evidence type="ECO:0000256" key="3">
    <source>
        <dbReference type="ARBA" id="ARBA00022859"/>
    </source>
</evidence>
<evidence type="ECO:0000256" key="1">
    <source>
        <dbReference type="ARBA" id="ARBA00007553"/>
    </source>
</evidence>
<dbReference type="GO" id="GO:0009253">
    <property type="term" value="P:peptidoglycan catabolic process"/>
    <property type="evidence" value="ECO:0007669"/>
    <property type="project" value="InterPro"/>
</dbReference>
<evidence type="ECO:0000259" key="5">
    <source>
        <dbReference type="SMART" id="SM00644"/>
    </source>
</evidence>
<reference evidence="7" key="1">
    <citation type="journal article" date="2019" name="Proc. R. Soc. B">
        <title>Functional crosstalk across IMD and Toll pathways: insight into the evolution of incomplete immune cascades.</title>
        <authorList>
            <person name="Nishide Y."/>
            <person name="Kageyama D."/>
            <person name="Yokoi K."/>
            <person name="Jouraku A."/>
            <person name="Tanaka H."/>
            <person name="Futahashi R."/>
            <person name="Fukatsu T."/>
        </authorList>
    </citation>
    <scope>NUCLEOTIDE SEQUENCE</scope>
</reference>
<dbReference type="InterPro" id="IPR006619">
    <property type="entry name" value="PGRP_domain_met/bac"/>
</dbReference>
<comment type="similarity">
    <text evidence="1">Belongs to the N-acetylmuramoyl-L-alanine amidase 2 family.</text>
</comment>
<keyword evidence="4" id="KW-0472">Membrane</keyword>
<feature type="domain" description="Peptidoglycan recognition protein family" evidence="6">
    <location>
        <begin position="125"/>
        <end position="268"/>
    </location>
</feature>
<protein>
    <submittedName>
        <fullName evidence="7">Peptidoglycan recognition protein L1, isoform B</fullName>
    </submittedName>
</protein>
<dbReference type="Gene3D" id="3.40.80.10">
    <property type="entry name" value="Peptidoglycan recognition protein-like"/>
    <property type="match status" value="1"/>
</dbReference>
<dbReference type="SMART" id="SM00644">
    <property type="entry name" value="Ami_2"/>
    <property type="match status" value="1"/>
</dbReference>
<feature type="transmembrane region" description="Helical" evidence="4">
    <location>
        <begin position="85"/>
        <end position="105"/>
    </location>
</feature>
<name>A0A499U589_PLAST</name>